<name>A0A381W6J8_9ZZZZ</name>
<organism evidence="1">
    <name type="scientific">marine metagenome</name>
    <dbReference type="NCBI Taxonomy" id="408172"/>
    <lineage>
        <taxon>unclassified sequences</taxon>
        <taxon>metagenomes</taxon>
        <taxon>ecological metagenomes</taxon>
    </lineage>
</organism>
<proteinExistence type="predicted"/>
<protein>
    <submittedName>
        <fullName evidence="1">Uncharacterized protein</fullName>
    </submittedName>
</protein>
<gene>
    <name evidence="1" type="ORF">METZ01_LOCUS101033</name>
</gene>
<sequence>METGCNGSGVQLIKVLFKHSKNERVLIEELKSKTYIF</sequence>
<dbReference type="EMBL" id="UINC01010867">
    <property type="protein sequence ID" value="SVA48179.1"/>
    <property type="molecule type" value="Genomic_DNA"/>
</dbReference>
<dbReference type="AlphaFoldDB" id="A0A381W6J8"/>
<evidence type="ECO:0000313" key="1">
    <source>
        <dbReference type="EMBL" id="SVA48179.1"/>
    </source>
</evidence>
<accession>A0A381W6J8</accession>
<reference evidence="1" key="1">
    <citation type="submission" date="2018-05" db="EMBL/GenBank/DDBJ databases">
        <authorList>
            <person name="Lanie J.A."/>
            <person name="Ng W.-L."/>
            <person name="Kazmierczak K.M."/>
            <person name="Andrzejewski T.M."/>
            <person name="Davidsen T.M."/>
            <person name="Wayne K.J."/>
            <person name="Tettelin H."/>
            <person name="Glass J.I."/>
            <person name="Rusch D."/>
            <person name="Podicherti R."/>
            <person name="Tsui H.-C.T."/>
            <person name="Winkler M.E."/>
        </authorList>
    </citation>
    <scope>NUCLEOTIDE SEQUENCE</scope>
</reference>